<sequence>MSTTTGYEGLDRAHDGTEFAVRTARALCLAAGITTLIAAVLVWALLFSPSLIAPARAGALLGAIVFGWSSVSLLAGAVFAAANTAL</sequence>
<dbReference type="EMBL" id="JBHSXQ010000003">
    <property type="protein sequence ID" value="MFC6905884.1"/>
    <property type="molecule type" value="Genomic_DNA"/>
</dbReference>
<reference evidence="2 3" key="1">
    <citation type="journal article" date="2019" name="Int. J. Syst. Evol. Microbiol.">
        <title>The Global Catalogue of Microorganisms (GCM) 10K type strain sequencing project: providing services to taxonomists for standard genome sequencing and annotation.</title>
        <authorList>
            <consortium name="The Broad Institute Genomics Platform"/>
            <consortium name="The Broad Institute Genome Sequencing Center for Infectious Disease"/>
            <person name="Wu L."/>
            <person name="Ma J."/>
        </authorList>
    </citation>
    <scope>NUCLEOTIDE SEQUENCE [LARGE SCALE GENOMIC DNA]</scope>
    <source>
        <strain evidence="2 3">CGMCC 1.3240</strain>
    </source>
</reference>
<name>A0ABD5V4A4_9EURY</name>
<dbReference type="AlphaFoldDB" id="A0ABD5V4A4"/>
<dbReference type="Proteomes" id="UP001596312">
    <property type="component" value="Unassembled WGS sequence"/>
</dbReference>
<evidence type="ECO:0000256" key="1">
    <source>
        <dbReference type="SAM" id="Phobius"/>
    </source>
</evidence>
<dbReference type="RefSeq" id="WP_340604415.1">
    <property type="nucleotide sequence ID" value="NZ_JBBMXV010000003.1"/>
</dbReference>
<evidence type="ECO:0000313" key="3">
    <source>
        <dbReference type="Proteomes" id="UP001596312"/>
    </source>
</evidence>
<evidence type="ECO:0000313" key="2">
    <source>
        <dbReference type="EMBL" id="MFC6905884.1"/>
    </source>
</evidence>
<keyword evidence="1" id="KW-0812">Transmembrane</keyword>
<keyword evidence="1" id="KW-0472">Membrane</keyword>
<keyword evidence="3" id="KW-1185">Reference proteome</keyword>
<gene>
    <name evidence="2" type="ORF">ACFQGH_11850</name>
</gene>
<feature type="transmembrane region" description="Helical" evidence="1">
    <location>
        <begin position="24"/>
        <end position="47"/>
    </location>
</feature>
<feature type="transmembrane region" description="Helical" evidence="1">
    <location>
        <begin position="59"/>
        <end position="82"/>
    </location>
</feature>
<accession>A0ABD5V4A4</accession>
<organism evidence="2 3">
    <name type="scientific">Halalkalicoccus tibetensis</name>
    <dbReference type="NCBI Taxonomy" id="175632"/>
    <lineage>
        <taxon>Archaea</taxon>
        <taxon>Methanobacteriati</taxon>
        <taxon>Methanobacteriota</taxon>
        <taxon>Stenosarchaea group</taxon>
        <taxon>Halobacteria</taxon>
        <taxon>Halobacteriales</taxon>
        <taxon>Halococcaceae</taxon>
        <taxon>Halalkalicoccus</taxon>
    </lineage>
</organism>
<protein>
    <submittedName>
        <fullName evidence="2">Uncharacterized protein</fullName>
    </submittedName>
</protein>
<comment type="caution">
    <text evidence="2">The sequence shown here is derived from an EMBL/GenBank/DDBJ whole genome shotgun (WGS) entry which is preliminary data.</text>
</comment>
<proteinExistence type="predicted"/>
<keyword evidence="1" id="KW-1133">Transmembrane helix</keyword>